<dbReference type="GO" id="GO:0005507">
    <property type="term" value="F:copper ion binding"/>
    <property type="evidence" value="ECO:0007669"/>
    <property type="project" value="TreeGrafter"/>
</dbReference>
<dbReference type="RefSeq" id="WP_191253214.1">
    <property type="nucleotide sequence ID" value="NZ_BNCI01000002.1"/>
</dbReference>
<reference evidence="2" key="2">
    <citation type="submission" date="2020-09" db="EMBL/GenBank/DDBJ databases">
        <authorList>
            <person name="Sun Q."/>
            <person name="Kim S."/>
        </authorList>
    </citation>
    <scope>NUCLEOTIDE SEQUENCE</scope>
    <source>
        <strain evidence="2">KCTC 42590</strain>
    </source>
</reference>
<keyword evidence="3" id="KW-1185">Reference proteome</keyword>
<dbReference type="EMBL" id="BNCI01000002">
    <property type="protein sequence ID" value="GHF27799.1"/>
    <property type="molecule type" value="Genomic_DNA"/>
</dbReference>
<protein>
    <submittedName>
        <fullName evidence="2">Divalent-cation tolerance protein CutA</fullName>
    </submittedName>
</protein>
<reference evidence="2" key="1">
    <citation type="journal article" date="2014" name="Int. J. Syst. Evol. Microbiol.">
        <title>Complete genome sequence of Corynebacterium casei LMG S-19264T (=DSM 44701T), isolated from a smear-ripened cheese.</title>
        <authorList>
            <consortium name="US DOE Joint Genome Institute (JGI-PGF)"/>
            <person name="Walter F."/>
            <person name="Albersmeier A."/>
            <person name="Kalinowski J."/>
            <person name="Ruckert C."/>
        </authorList>
    </citation>
    <scope>NUCLEOTIDE SEQUENCE</scope>
    <source>
        <strain evidence="2">KCTC 42590</strain>
    </source>
</reference>
<dbReference type="GO" id="GO:0010038">
    <property type="term" value="P:response to metal ion"/>
    <property type="evidence" value="ECO:0007669"/>
    <property type="project" value="InterPro"/>
</dbReference>
<proteinExistence type="inferred from homology"/>
<name>A0A919E862_9PROT</name>
<dbReference type="Gene3D" id="3.30.70.120">
    <property type="match status" value="1"/>
</dbReference>
<dbReference type="Pfam" id="PF03091">
    <property type="entry name" value="CutA1"/>
    <property type="match status" value="1"/>
</dbReference>
<dbReference type="PANTHER" id="PTHR23419:SF8">
    <property type="entry name" value="FI09726P"/>
    <property type="match status" value="1"/>
</dbReference>
<dbReference type="InterPro" id="IPR011322">
    <property type="entry name" value="N-reg_PII-like_a/b"/>
</dbReference>
<dbReference type="AlphaFoldDB" id="A0A919E862"/>
<dbReference type="SUPFAM" id="SSF54913">
    <property type="entry name" value="GlnB-like"/>
    <property type="match status" value="1"/>
</dbReference>
<accession>A0A919E862</accession>
<evidence type="ECO:0000256" key="1">
    <source>
        <dbReference type="ARBA" id="ARBA00010169"/>
    </source>
</evidence>
<evidence type="ECO:0000313" key="2">
    <source>
        <dbReference type="EMBL" id="GHF27799.1"/>
    </source>
</evidence>
<dbReference type="Proteomes" id="UP000630923">
    <property type="component" value="Unassembled WGS sequence"/>
</dbReference>
<dbReference type="PANTHER" id="PTHR23419">
    <property type="entry name" value="DIVALENT CATION TOLERANCE CUTA-RELATED"/>
    <property type="match status" value="1"/>
</dbReference>
<gene>
    <name evidence="2" type="ORF">GCM10017044_23660</name>
</gene>
<dbReference type="InterPro" id="IPR015867">
    <property type="entry name" value="N-reg_PII/ATP_PRibTrfase_C"/>
</dbReference>
<comment type="caution">
    <text evidence="2">The sequence shown here is derived from an EMBL/GenBank/DDBJ whole genome shotgun (WGS) entry which is preliminary data.</text>
</comment>
<organism evidence="2 3">
    <name type="scientific">Kordiimonas sediminis</name>
    <dbReference type="NCBI Taxonomy" id="1735581"/>
    <lineage>
        <taxon>Bacteria</taxon>
        <taxon>Pseudomonadati</taxon>
        <taxon>Pseudomonadota</taxon>
        <taxon>Alphaproteobacteria</taxon>
        <taxon>Kordiimonadales</taxon>
        <taxon>Kordiimonadaceae</taxon>
        <taxon>Kordiimonas</taxon>
    </lineage>
</organism>
<sequence>MTSTDIVTLYVMAENEDAAVHISTALVRGKLIACANVQPGTRSIYEANGLISLENEVKVIMKTTKEKAPAAIEEIKNLHSYQVPCITVLPVIDGNPEYFEWVRNQVAD</sequence>
<dbReference type="InterPro" id="IPR004323">
    <property type="entry name" value="Ion_tolerance_CutA"/>
</dbReference>
<comment type="similarity">
    <text evidence="1">Belongs to the CutA family.</text>
</comment>
<evidence type="ECO:0000313" key="3">
    <source>
        <dbReference type="Proteomes" id="UP000630923"/>
    </source>
</evidence>